<feature type="domain" description="N-acetyltransferase" evidence="3">
    <location>
        <begin position="111"/>
        <end position="319"/>
    </location>
</feature>
<dbReference type="InterPro" id="IPR016181">
    <property type="entry name" value="Acyl_CoA_acyltransferase"/>
</dbReference>
<sequence length="341" mass="39162">MAKNNKKATTEKPTADTTAQVPAAPKVVLRTYRETDLEQVEYLYRSTQVPLVYESIRSKLWAFPTWVVWFAVYSTLLISVPKVITAFIIFPGWAMTAVKLLTTFIWGIVGFAILFITSDRIELQNRIDEAMANDLKDPDLYYLNYKIDEDGKKVRKPEPDQVPSHFWVLTLDDEVCGMIGLSCNAQDVADARSTLPIAWKQFSVAVLELLRLPVPSFLLKQKPCLTKDGTKHTFAHKQIPKTATITRWAVRSELQTCGFSTLLINRAISWCQEHDINRVYAMTNECCMAAEQILVKRHGFVIMKRFNHNFFGEYSKLFGCRVNEWMDKNGEKTRKAFKKSQ</sequence>
<dbReference type="GO" id="GO:0008080">
    <property type="term" value="F:N-acetyltransferase activity"/>
    <property type="evidence" value="ECO:0007669"/>
    <property type="project" value="InterPro"/>
</dbReference>
<keyword evidence="2" id="KW-0472">Membrane</keyword>
<dbReference type="InterPro" id="IPR000182">
    <property type="entry name" value="GNAT_dom"/>
</dbReference>
<keyword evidence="2" id="KW-0812">Transmembrane</keyword>
<dbReference type="InterPro" id="IPR050769">
    <property type="entry name" value="NAT_camello-type"/>
</dbReference>
<dbReference type="Proteomes" id="UP000054107">
    <property type="component" value="Unassembled WGS sequence"/>
</dbReference>
<dbReference type="PANTHER" id="PTHR13947:SF37">
    <property type="entry name" value="LD18367P"/>
    <property type="match status" value="1"/>
</dbReference>
<evidence type="ECO:0000259" key="3">
    <source>
        <dbReference type="PROSITE" id="PS51186"/>
    </source>
</evidence>
<evidence type="ECO:0000313" key="5">
    <source>
        <dbReference type="Proteomes" id="UP000054107"/>
    </source>
</evidence>
<dbReference type="OrthoDB" id="2204056at2759"/>
<evidence type="ECO:0000313" key="4">
    <source>
        <dbReference type="EMBL" id="CEP18155.1"/>
    </source>
</evidence>
<feature type="transmembrane region" description="Helical" evidence="2">
    <location>
        <begin position="96"/>
        <end position="116"/>
    </location>
</feature>
<feature type="transmembrane region" description="Helical" evidence="2">
    <location>
        <begin position="66"/>
        <end position="90"/>
    </location>
</feature>
<dbReference type="AlphaFoldDB" id="A0A0B7NRL7"/>
<gene>
    <name evidence="4" type="primary">PARPA_12457.1 scaffold 45109</name>
</gene>
<dbReference type="SUPFAM" id="SSF55729">
    <property type="entry name" value="Acyl-CoA N-acyltransferases (Nat)"/>
    <property type="match status" value="1"/>
</dbReference>
<dbReference type="PROSITE" id="PS51186">
    <property type="entry name" value="GNAT"/>
    <property type="match status" value="1"/>
</dbReference>
<evidence type="ECO:0000256" key="1">
    <source>
        <dbReference type="ARBA" id="ARBA00022679"/>
    </source>
</evidence>
<evidence type="ECO:0000256" key="2">
    <source>
        <dbReference type="SAM" id="Phobius"/>
    </source>
</evidence>
<dbReference type="Pfam" id="PF00583">
    <property type="entry name" value="Acetyltransf_1"/>
    <property type="match status" value="1"/>
</dbReference>
<protein>
    <recommendedName>
        <fullName evidence="3">N-acetyltransferase domain-containing protein</fullName>
    </recommendedName>
</protein>
<organism evidence="4 5">
    <name type="scientific">Parasitella parasitica</name>
    <dbReference type="NCBI Taxonomy" id="35722"/>
    <lineage>
        <taxon>Eukaryota</taxon>
        <taxon>Fungi</taxon>
        <taxon>Fungi incertae sedis</taxon>
        <taxon>Mucoromycota</taxon>
        <taxon>Mucoromycotina</taxon>
        <taxon>Mucoromycetes</taxon>
        <taxon>Mucorales</taxon>
        <taxon>Mucorineae</taxon>
        <taxon>Mucoraceae</taxon>
        <taxon>Parasitella</taxon>
    </lineage>
</organism>
<keyword evidence="5" id="KW-1185">Reference proteome</keyword>
<dbReference type="Gene3D" id="3.40.630.30">
    <property type="match status" value="1"/>
</dbReference>
<reference evidence="4 5" key="1">
    <citation type="submission" date="2014-09" db="EMBL/GenBank/DDBJ databases">
        <authorList>
            <person name="Ellenberger Sabrina"/>
        </authorList>
    </citation>
    <scope>NUCLEOTIDE SEQUENCE [LARGE SCALE GENOMIC DNA]</scope>
    <source>
        <strain evidence="4 5">CBS 412.66</strain>
    </source>
</reference>
<name>A0A0B7NRL7_9FUNG</name>
<dbReference type="EMBL" id="LN733769">
    <property type="protein sequence ID" value="CEP18155.1"/>
    <property type="molecule type" value="Genomic_DNA"/>
</dbReference>
<keyword evidence="1" id="KW-0808">Transferase</keyword>
<proteinExistence type="predicted"/>
<accession>A0A0B7NRL7</accession>
<dbReference type="PANTHER" id="PTHR13947">
    <property type="entry name" value="GNAT FAMILY N-ACETYLTRANSFERASE"/>
    <property type="match status" value="1"/>
</dbReference>
<keyword evidence="2" id="KW-1133">Transmembrane helix</keyword>